<keyword evidence="8" id="KW-1185">Reference proteome</keyword>
<name>A0ABP1FA86_9FLAO</name>
<organism evidence="7 8">
    <name type="scientific">Tenacibaculum vairaonense</name>
    <dbReference type="NCBI Taxonomy" id="3137860"/>
    <lineage>
        <taxon>Bacteria</taxon>
        <taxon>Pseudomonadati</taxon>
        <taxon>Bacteroidota</taxon>
        <taxon>Flavobacteriia</taxon>
        <taxon>Flavobacteriales</taxon>
        <taxon>Flavobacteriaceae</taxon>
        <taxon>Tenacibaculum</taxon>
    </lineage>
</organism>
<feature type="transmembrane region" description="Helical" evidence="5">
    <location>
        <begin position="138"/>
        <end position="154"/>
    </location>
</feature>
<reference evidence="7 8" key="1">
    <citation type="submission" date="2024-05" db="EMBL/GenBank/DDBJ databases">
        <authorList>
            <person name="Duchaud E."/>
        </authorList>
    </citation>
    <scope>NUCLEOTIDE SEQUENCE [LARGE SCALE GENOMIC DNA]</scope>
    <source>
        <strain evidence="7">Ena-SAMPLE-TAB-13-05-2024-13:56:06:370-140305</strain>
    </source>
</reference>
<feature type="transmembrane region" description="Helical" evidence="5">
    <location>
        <begin position="207"/>
        <end position="226"/>
    </location>
</feature>
<comment type="subcellular location">
    <subcellularLocation>
        <location evidence="1">Membrane</location>
        <topology evidence="1">Multi-pass membrane protein</topology>
    </subcellularLocation>
</comment>
<feature type="transmembrane region" description="Helical" evidence="5">
    <location>
        <begin position="21"/>
        <end position="49"/>
    </location>
</feature>
<comment type="caution">
    <text evidence="7">The sequence shown here is derived from an EMBL/GenBank/DDBJ whole genome shotgun (WGS) entry which is preliminary data.</text>
</comment>
<keyword evidence="4 5" id="KW-0472">Membrane</keyword>
<dbReference type="Pfam" id="PF04932">
    <property type="entry name" value="Wzy_C"/>
    <property type="match status" value="1"/>
</dbReference>
<feature type="transmembrane region" description="Helical" evidence="5">
    <location>
        <begin position="69"/>
        <end position="94"/>
    </location>
</feature>
<evidence type="ECO:0000256" key="2">
    <source>
        <dbReference type="ARBA" id="ARBA00022692"/>
    </source>
</evidence>
<evidence type="ECO:0000313" key="8">
    <source>
        <dbReference type="Proteomes" id="UP001497602"/>
    </source>
</evidence>
<evidence type="ECO:0000256" key="1">
    <source>
        <dbReference type="ARBA" id="ARBA00004141"/>
    </source>
</evidence>
<dbReference type="InterPro" id="IPR051533">
    <property type="entry name" value="WaaL-like"/>
</dbReference>
<dbReference type="PANTHER" id="PTHR37422:SF13">
    <property type="entry name" value="LIPOPOLYSACCHARIDE BIOSYNTHESIS PROTEIN PA4999-RELATED"/>
    <property type="match status" value="1"/>
</dbReference>
<feature type="transmembrane region" description="Helical" evidence="5">
    <location>
        <begin position="238"/>
        <end position="269"/>
    </location>
</feature>
<proteinExistence type="predicted"/>
<dbReference type="InterPro" id="IPR007016">
    <property type="entry name" value="O-antigen_ligase-rel_domated"/>
</dbReference>
<evidence type="ECO:0000256" key="3">
    <source>
        <dbReference type="ARBA" id="ARBA00022989"/>
    </source>
</evidence>
<feature type="transmembrane region" description="Helical" evidence="5">
    <location>
        <begin position="166"/>
        <end position="187"/>
    </location>
</feature>
<keyword evidence="2 5" id="KW-0812">Transmembrane</keyword>
<feature type="transmembrane region" description="Helical" evidence="5">
    <location>
        <begin position="115"/>
        <end position="132"/>
    </location>
</feature>
<keyword evidence="3 5" id="KW-1133">Transmembrane helix</keyword>
<evidence type="ECO:0000259" key="6">
    <source>
        <dbReference type="Pfam" id="PF04932"/>
    </source>
</evidence>
<dbReference type="PANTHER" id="PTHR37422">
    <property type="entry name" value="TEICHURONIC ACID BIOSYNTHESIS PROTEIN TUAE"/>
    <property type="match status" value="1"/>
</dbReference>
<dbReference type="GO" id="GO:0016874">
    <property type="term" value="F:ligase activity"/>
    <property type="evidence" value="ECO:0007669"/>
    <property type="project" value="UniProtKB-KW"/>
</dbReference>
<sequence>MNCMLKHKLLDHNLFNTSIVLFLLVSFSFIVTDWVIIPLIVLITIIQFIRLKKRIITNTWFFNSYFYLLIYSSIYSGAIHKIILISLLVFFLFFKEKQKNTLELKEINNKLKPEKTITFLFILLLFNSIIFSPRLIGLDIYLYYFIIPLLFFFIKRNQERVCLLKSLRVLISSVLVTSILLVFVNLYEGTFLSELNTFFSRKLEITHVYYGMFLGVSNCFILILNLNGKRYCNKRIDIIIAALFFLILTYIGARIALIASIFVLIIFLYKKLNLSAYRKLILFLIVITFSVFLGTKSGRVQSGITQIKKVYISLKTDNKKDLIANSWRNMYQRFLVTKYTIEEIKQNYLLGIGMENVTEKISKSIQEDGFIHFKPINPHNQYLHFFLGMGVIGLLYLLYILYFYAVHQSIDSNIFLIFFTIIMLTESILVRGKGITVFTIFYLIFLSYKQKQTAK</sequence>
<dbReference type="Proteomes" id="UP001497602">
    <property type="component" value="Unassembled WGS sequence"/>
</dbReference>
<evidence type="ECO:0000256" key="4">
    <source>
        <dbReference type="ARBA" id="ARBA00023136"/>
    </source>
</evidence>
<feature type="domain" description="O-antigen ligase-related" evidence="6">
    <location>
        <begin position="241"/>
        <end position="397"/>
    </location>
</feature>
<feature type="transmembrane region" description="Helical" evidence="5">
    <location>
        <begin position="382"/>
        <end position="402"/>
    </location>
</feature>
<evidence type="ECO:0000313" key="7">
    <source>
        <dbReference type="EMBL" id="CAL2105741.1"/>
    </source>
</evidence>
<feature type="transmembrane region" description="Helical" evidence="5">
    <location>
        <begin position="414"/>
        <end position="445"/>
    </location>
</feature>
<feature type="transmembrane region" description="Helical" evidence="5">
    <location>
        <begin position="275"/>
        <end position="294"/>
    </location>
</feature>
<dbReference type="EMBL" id="CAXJRC010000009">
    <property type="protein sequence ID" value="CAL2105741.1"/>
    <property type="molecule type" value="Genomic_DNA"/>
</dbReference>
<protein>
    <submittedName>
        <fullName evidence="7">O-Antigen ligase</fullName>
    </submittedName>
</protein>
<accession>A0ABP1FA86</accession>
<keyword evidence="7" id="KW-0436">Ligase</keyword>
<evidence type="ECO:0000256" key="5">
    <source>
        <dbReference type="SAM" id="Phobius"/>
    </source>
</evidence>
<gene>
    <name evidence="7" type="ORF">T190115A13A_180070</name>
</gene>